<dbReference type="Proteomes" id="UP000185612">
    <property type="component" value="Unassembled WGS sequence"/>
</dbReference>
<protein>
    <recommendedName>
        <fullName evidence="3">Peptidase C39-like domain-containing protein</fullName>
    </recommendedName>
</protein>
<dbReference type="AlphaFoldDB" id="A0A1Q5PZI4"/>
<proteinExistence type="predicted"/>
<sequence length="207" mass="22340">MTVVTQGLARQIDPTTCGSAVLVAVQAAGQGRLHEVLHQDELTRLPAQVAMKLATSRRALGPLSWPRSLGTPPWTAAREARYPGVRYAVAWLAPWRRPRRDASVWHTLFSAASRAIPVPLYVGGAPGRGTQGLPRHVVLILSARPGDGWQPAVVAGQVTADVVWRLYEPSSGTIHEVSTAELHSKQPCAAFGGWSHVWAALVPYPED</sequence>
<evidence type="ECO:0000313" key="2">
    <source>
        <dbReference type="Proteomes" id="UP000185612"/>
    </source>
</evidence>
<dbReference type="RefSeq" id="WP_073822653.1">
    <property type="nucleotide sequence ID" value="NZ_MQVS01000001.1"/>
</dbReference>
<evidence type="ECO:0008006" key="3">
    <source>
        <dbReference type="Google" id="ProtNLM"/>
    </source>
</evidence>
<comment type="caution">
    <text evidence="1">The sequence shown here is derived from an EMBL/GenBank/DDBJ whole genome shotgun (WGS) entry which is preliminary data.</text>
</comment>
<keyword evidence="2" id="KW-1185">Reference proteome</keyword>
<accession>A0A1Q5PZI4</accession>
<dbReference type="InParanoid" id="A0A1Q5PZI4"/>
<dbReference type="OrthoDB" id="4762866at2"/>
<name>A0A1Q5PZI4_9ACTO</name>
<gene>
    <name evidence="1" type="ORF">BSZ40_01745</name>
</gene>
<dbReference type="EMBL" id="MQVS01000001">
    <property type="protein sequence ID" value="OKL52839.1"/>
    <property type="molecule type" value="Genomic_DNA"/>
</dbReference>
<reference evidence="2" key="1">
    <citation type="submission" date="2016-12" db="EMBL/GenBank/DDBJ databases">
        <authorList>
            <person name="Meng X."/>
        </authorList>
    </citation>
    <scope>NUCLEOTIDE SEQUENCE [LARGE SCALE GENOMIC DNA]</scope>
    <source>
        <strain evidence="2">DSM 20732</strain>
    </source>
</reference>
<evidence type="ECO:0000313" key="1">
    <source>
        <dbReference type="EMBL" id="OKL52839.1"/>
    </source>
</evidence>
<organism evidence="1 2">
    <name type="scientific">Buchananella hordeovulneris</name>
    <dbReference type="NCBI Taxonomy" id="52770"/>
    <lineage>
        <taxon>Bacteria</taxon>
        <taxon>Bacillati</taxon>
        <taxon>Actinomycetota</taxon>
        <taxon>Actinomycetes</taxon>
        <taxon>Actinomycetales</taxon>
        <taxon>Actinomycetaceae</taxon>
        <taxon>Buchananella</taxon>
    </lineage>
</organism>
<dbReference type="STRING" id="52770.BSZ40_01745"/>